<dbReference type="Pfam" id="PF02594">
    <property type="entry name" value="DUF167"/>
    <property type="match status" value="1"/>
</dbReference>
<organism evidence="3 4">
    <name type="scientific">Puniceibacterium sediminis</name>
    <dbReference type="NCBI Taxonomy" id="1608407"/>
    <lineage>
        <taxon>Bacteria</taxon>
        <taxon>Pseudomonadati</taxon>
        <taxon>Pseudomonadota</taxon>
        <taxon>Alphaproteobacteria</taxon>
        <taxon>Rhodobacterales</taxon>
        <taxon>Paracoccaceae</taxon>
        <taxon>Puniceibacterium</taxon>
    </lineage>
</organism>
<dbReference type="InterPro" id="IPR036591">
    <property type="entry name" value="YggU-like_sf"/>
</dbReference>
<proteinExistence type="inferred from homology"/>
<dbReference type="RefSeq" id="WP_089273433.1">
    <property type="nucleotide sequence ID" value="NZ_FZNN01000025.1"/>
</dbReference>
<dbReference type="PANTHER" id="PTHR13420:SF7">
    <property type="entry name" value="UPF0235 PROTEIN C15ORF40"/>
    <property type="match status" value="1"/>
</dbReference>
<accession>A0A238Z7K3</accession>
<evidence type="ECO:0000256" key="1">
    <source>
        <dbReference type="ARBA" id="ARBA00010364"/>
    </source>
</evidence>
<dbReference type="GO" id="GO:0005737">
    <property type="term" value="C:cytoplasm"/>
    <property type="evidence" value="ECO:0007669"/>
    <property type="project" value="TreeGrafter"/>
</dbReference>
<reference evidence="3 4" key="1">
    <citation type="submission" date="2017-06" db="EMBL/GenBank/DDBJ databases">
        <authorList>
            <person name="Kim H.J."/>
            <person name="Triplett B.A."/>
        </authorList>
    </citation>
    <scope>NUCLEOTIDE SEQUENCE [LARGE SCALE GENOMIC DNA]</scope>
    <source>
        <strain evidence="3 4">DSM 29052</strain>
    </source>
</reference>
<dbReference type="EMBL" id="FZNN01000025">
    <property type="protein sequence ID" value="SNR79455.1"/>
    <property type="molecule type" value="Genomic_DNA"/>
</dbReference>
<dbReference type="OrthoDB" id="3176309at2"/>
<dbReference type="NCBIfam" id="TIGR00251">
    <property type="entry name" value="DUF167 family protein"/>
    <property type="match status" value="1"/>
</dbReference>
<keyword evidence="4" id="KW-1185">Reference proteome</keyword>
<comment type="similarity">
    <text evidence="1 2">Belongs to the UPF0235 family.</text>
</comment>
<dbReference type="HAMAP" id="MF_00634">
    <property type="entry name" value="UPF0235"/>
    <property type="match status" value="1"/>
</dbReference>
<dbReference type="Gene3D" id="3.30.1200.10">
    <property type="entry name" value="YggU-like"/>
    <property type="match status" value="1"/>
</dbReference>
<dbReference type="SUPFAM" id="SSF69786">
    <property type="entry name" value="YggU-like"/>
    <property type="match status" value="1"/>
</dbReference>
<sequence>MRKGDLTHLATPGSTLSLRVTPKASANRVIEDDGTLRIYVTAVPADGAANDAVQKLLAKALGIAKTRLSLIQGATSRNKVFRID</sequence>
<dbReference type="PANTHER" id="PTHR13420">
    <property type="entry name" value="UPF0235 PROTEIN C15ORF40"/>
    <property type="match status" value="1"/>
</dbReference>
<evidence type="ECO:0000313" key="4">
    <source>
        <dbReference type="Proteomes" id="UP000198417"/>
    </source>
</evidence>
<dbReference type="SMART" id="SM01152">
    <property type="entry name" value="DUF167"/>
    <property type="match status" value="1"/>
</dbReference>
<dbReference type="Proteomes" id="UP000198417">
    <property type="component" value="Unassembled WGS sequence"/>
</dbReference>
<evidence type="ECO:0000313" key="3">
    <source>
        <dbReference type="EMBL" id="SNR79455.1"/>
    </source>
</evidence>
<name>A0A238Z7K3_9RHOB</name>
<evidence type="ECO:0000256" key="2">
    <source>
        <dbReference type="HAMAP-Rule" id="MF_00634"/>
    </source>
</evidence>
<gene>
    <name evidence="3" type="ORF">SAMN06265370_12538</name>
</gene>
<dbReference type="AlphaFoldDB" id="A0A238Z7K3"/>
<protein>
    <recommendedName>
        <fullName evidence="2">UPF0235 protein SAMN06265370_12538</fullName>
    </recommendedName>
</protein>
<dbReference type="InterPro" id="IPR003746">
    <property type="entry name" value="DUF167"/>
</dbReference>